<organism evidence="1">
    <name type="scientific">Rhizophora mucronata</name>
    <name type="common">Asiatic mangrove</name>
    <dbReference type="NCBI Taxonomy" id="61149"/>
    <lineage>
        <taxon>Eukaryota</taxon>
        <taxon>Viridiplantae</taxon>
        <taxon>Streptophyta</taxon>
        <taxon>Embryophyta</taxon>
        <taxon>Tracheophyta</taxon>
        <taxon>Spermatophyta</taxon>
        <taxon>Magnoliopsida</taxon>
        <taxon>eudicotyledons</taxon>
        <taxon>Gunneridae</taxon>
        <taxon>Pentapetalae</taxon>
        <taxon>rosids</taxon>
        <taxon>fabids</taxon>
        <taxon>Malpighiales</taxon>
        <taxon>Rhizophoraceae</taxon>
        <taxon>Rhizophora</taxon>
    </lineage>
</organism>
<accession>A0A2P2PGY2</accession>
<dbReference type="EMBL" id="GGEC01073511">
    <property type="protein sequence ID" value="MBX53995.1"/>
    <property type="molecule type" value="Transcribed_RNA"/>
</dbReference>
<name>A0A2P2PGY2_RHIMU</name>
<protein>
    <submittedName>
        <fullName evidence="1">Uncharacterized protein</fullName>
    </submittedName>
</protein>
<sequence length="36" mass="4275">MACHQIPAVLFNVQPALPWKYINKKSRREKNFSLVF</sequence>
<reference evidence="1" key="1">
    <citation type="submission" date="2018-02" db="EMBL/GenBank/DDBJ databases">
        <title>Rhizophora mucronata_Transcriptome.</title>
        <authorList>
            <person name="Meera S.P."/>
            <person name="Sreeshan A."/>
            <person name="Augustine A."/>
        </authorList>
    </citation>
    <scope>NUCLEOTIDE SEQUENCE</scope>
    <source>
        <tissue evidence="1">Leaf</tissue>
    </source>
</reference>
<evidence type="ECO:0000313" key="1">
    <source>
        <dbReference type="EMBL" id="MBX53995.1"/>
    </source>
</evidence>
<proteinExistence type="predicted"/>
<dbReference type="AlphaFoldDB" id="A0A2P2PGY2"/>